<evidence type="ECO:0000256" key="1">
    <source>
        <dbReference type="PROSITE-ProRule" id="PRU01211"/>
    </source>
</evidence>
<dbReference type="PANTHER" id="PTHR10127">
    <property type="entry name" value="DISCOIDIN, CUB, EGF, LAMININ , AND ZINC METALLOPROTEASE DOMAIN CONTAINING"/>
    <property type="match status" value="1"/>
</dbReference>
<feature type="active site" evidence="1">
    <location>
        <position position="185"/>
    </location>
</feature>
<gene>
    <name evidence="4" type="ORF">ABEB36_001508</name>
</gene>
<dbReference type="SMART" id="SM00235">
    <property type="entry name" value="ZnMc"/>
    <property type="match status" value="1"/>
</dbReference>
<feature type="binding site" evidence="1">
    <location>
        <position position="188"/>
    </location>
    <ligand>
        <name>Zn(2+)</name>
        <dbReference type="ChEBI" id="CHEBI:29105"/>
        <note>catalytic</note>
    </ligand>
</feature>
<evidence type="ECO:0000313" key="4">
    <source>
        <dbReference type="EMBL" id="KAL1517785.1"/>
    </source>
</evidence>
<dbReference type="CDD" id="cd04280">
    <property type="entry name" value="ZnMc_astacin_like"/>
    <property type="match status" value="1"/>
</dbReference>
<proteinExistence type="predicted"/>
<dbReference type="Proteomes" id="UP001566132">
    <property type="component" value="Unassembled WGS sequence"/>
</dbReference>
<comment type="cofactor">
    <cofactor evidence="1 2">
        <name>Zn(2+)</name>
        <dbReference type="ChEBI" id="CHEBI:29105"/>
    </cofactor>
    <text evidence="1 2">Binds 1 zinc ion per subunit.</text>
</comment>
<evidence type="ECO:0000256" key="2">
    <source>
        <dbReference type="RuleBase" id="RU361183"/>
    </source>
</evidence>
<dbReference type="PRINTS" id="PR00480">
    <property type="entry name" value="ASTACIN"/>
</dbReference>
<dbReference type="EMBL" id="JBDJPC010000001">
    <property type="protein sequence ID" value="KAL1517785.1"/>
    <property type="molecule type" value="Genomic_DNA"/>
</dbReference>
<sequence>MSLARKFSTVFVLLSLYFLKTSSRHVMPYVPDVLHPPLPDNYEIFNTTDISEGDVDPEMTPGLFQGDMALTNDLYNYWRVGIKWDAFPEKLWKNGIVPYTISPLYEPSDQVTILKAIKTINFMTCIKFVPWNEKTKDYLLIWPIKYPKGCWSFVGRFGGSQIVSLQPPDRSGPNCLGSEGRAIHELMHALGVFHEQSRWDRDKFVKIHEDNIIPRFKSNFDKQSLENTTYSFEYDYDSIMHYGKNFFSKSKGKPTITPKIGSHKIGQRRAMSKSDCLKLNDLYGCLDNVKTRRKYYNICNFMGL</sequence>
<reference evidence="4 5" key="1">
    <citation type="submission" date="2024-05" db="EMBL/GenBank/DDBJ databases">
        <title>Genetic variation in Jamaican populations of the coffee berry borer (Hypothenemus hampei).</title>
        <authorList>
            <person name="Errbii M."/>
            <person name="Myrie A."/>
        </authorList>
    </citation>
    <scope>NUCLEOTIDE SEQUENCE [LARGE SCALE GENOMIC DNA]</scope>
    <source>
        <strain evidence="4">JA-Hopewell-2020-01-JO</strain>
        <tissue evidence="4">Whole body</tissue>
    </source>
</reference>
<dbReference type="FunFam" id="3.40.390.10:FF:000042">
    <property type="entry name" value="Metalloendopeptidase"/>
    <property type="match status" value="1"/>
</dbReference>
<feature type="domain" description="Peptidase M12A" evidence="3">
    <location>
        <begin position="80"/>
        <end position="286"/>
    </location>
</feature>
<keyword evidence="1 2" id="KW-0482">Metalloprotease</keyword>
<keyword evidence="2" id="KW-0732">Signal</keyword>
<dbReference type="GO" id="GO:0004222">
    <property type="term" value="F:metalloendopeptidase activity"/>
    <property type="evidence" value="ECO:0007669"/>
    <property type="project" value="UniProtKB-UniRule"/>
</dbReference>
<comment type="caution">
    <text evidence="1">Lacks conserved residue(s) required for the propagation of feature annotation.</text>
</comment>
<dbReference type="GO" id="GO:0006508">
    <property type="term" value="P:proteolysis"/>
    <property type="evidence" value="ECO:0007669"/>
    <property type="project" value="UniProtKB-KW"/>
</dbReference>
<keyword evidence="1 2" id="KW-0645">Protease</keyword>
<evidence type="ECO:0000313" key="5">
    <source>
        <dbReference type="Proteomes" id="UP001566132"/>
    </source>
</evidence>
<dbReference type="InterPro" id="IPR006026">
    <property type="entry name" value="Peptidase_Metallo"/>
</dbReference>
<feature type="binding site" evidence="1">
    <location>
        <position position="194"/>
    </location>
    <ligand>
        <name>Zn(2+)</name>
        <dbReference type="ChEBI" id="CHEBI:29105"/>
        <note>catalytic</note>
    </ligand>
</feature>
<dbReference type="Gene3D" id="3.40.390.10">
    <property type="entry name" value="Collagenase (Catalytic Domain)"/>
    <property type="match status" value="1"/>
</dbReference>
<comment type="caution">
    <text evidence="4">The sequence shown here is derived from an EMBL/GenBank/DDBJ whole genome shotgun (WGS) entry which is preliminary data.</text>
</comment>
<protein>
    <recommendedName>
        <fullName evidence="2">Metalloendopeptidase</fullName>
        <ecNumber evidence="2">3.4.24.-</ecNumber>
    </recommendedName>
</protein>
<name>A0ABD1FES5_HYPHA</name>
<dbReference type="EC" id="3.4.24.-" evidence="2"/>
<dbReference type="GO" id="GO:0008270">
    <property type="term" value="F:zinc ion binding"/>
    <property type="evidence" value="ECO:0007669"/>
    <property type="project" value="UniProtKB-UniRule"/>
</dbReference>
<keyword evidence="5" id="KW-1185">Reference proteome</keyword>
<evidence type="ECO:0000259" key="3">
    <source>
        <dbReference type="PROSITE" id="PS51864"/>
    </source>
</evidence>
<dbReference type="InterPro" id="IPR034035">
    <property type="entry name" value="Astacin-like_dom"/>
</dbReference>
<feature type="signal peptide" evidence="2">
    <location>
        <begin position="1"/>
        <end position="23"/>
    </location>
</feature>
<dbReference type="PANTHER" id="PTHR10127:SF859">
    <property type="entry name" value="METALLOENDOPEPTIDASE"/>
    <property type="match status" value="1"/>
</dbReference>
<keyword evidence="1 2" id="KW-0378">Hydrolase</keyword>
<accession>A0ABD1FES5</accession>
<keyword evidence="1 2" id="KW-0862">Zinc</keyword>
<dbReference type="AlphaFoldDB" id="A0ABD1FES5"/>
<keyword evidence="1 2" id="KW-0479">Metal-binding</keyword>
<dbReference type="SUPFAM" id="SSF55486">
    <property type="entry name" value="Metalloproteases ('zincins'), catalytic domain"/>
    <property type="match status" value="1"/>
</dbReference>
<dbReference type="PROSITE" id="PS51864">
    <property type="entry name" value="ASTACIN"/>
    <property type="match status" value="1"/>
</dbReference>
<dbReference type="Pfam" id="PF01400">
    <property type="entry name" value="Astacin"/>
    <property type="match status" value="1"/>
</dbReference>
<dbReference type="InterPro" id="IPR001506">
    <property type="entry name" value="Peptidase_M12A"/>
</dbReference>
<dbReference type="InterPro" id="IPR024079">
    <property type="entry name" value="MetalloPept_cat_dom_sf"/>
</dbReference>
<organism evidence="4 5">
    <name type="scientific">Hypothenemus hampei</name>
    <name type="common">Coffee berry borer</name>
    <dbReference type="NCBI Taxonomy" id="57062"/>
    <lineage>
        <taxon>Eukaryota</taxon>
        <taxon>Metazoa</taxon>
        <taxon>Ecdysozoa</taxon>
        <taxon>Arthropoda</taxon>
        <taxon>Hexapoda</taxon>
        <taxon>Insecta</taxon>
        <taxon>Pterygota</taxon>
        <taxon>Neoptera</taxon>
        <taxon>Endopterygota</taxon>
        <taxon>Coleoptera</taxon>
        <taxon>Polyphaga</taxon>
        <taxon>Cucujiformia</taxon>
        <taxon>Curculionidae</taxon>
        <taxon>Scolytinae</taxon>
        <taxon>Hypothenemus</taxon>
    </lineage>
</organism>
<feature type="binding site" evidence="1">
    <location>
        <position position="184"/>
    </location>
    <ligand>
        <name>Zn(2+)</name>
        <dbReference type="ChEBI" id="CHEBI:29105"/>
        <note>catalytic</note>
    </ligand>
</feature>
<feature type="chain" id="PRO_5044525063" description="Metalloendopeptidase" evidence="2">
    <location>
        <begin position="24"/>
        <end position="304"/>
    </location>
</feature>